<keyword evidence="1" id="KW-1133">Transmembrane helix</keyword>
<evidence type="ECO:0000313" key="3">
    <source>
        <dbReference type="Proteomes" id="UP000276133"/>
    </source>
</evidence>
<feature type="transmembrane region" description="Helical" evidence="1">
    <location>
        <begin position="160"/>
        <end position="181"/>
    </location>
</feature>
<name>A0A3M7TBZ3_BRAPC</name>
<evidence type="ECO:0000313" key="2">
    <source>
        <dbReference type="EMBL" id="RNA45218.1"/>
    </source>
</evidence>
<proteinExistence type="predicted"/>
<accession>A0A3M7TBZ3</accession>
<dbReference type="EMBL" id="REGN01000005">
    <property type="protein sequence ID" value="RNA45218.1"/>
    <property type="molecule type" value="Genomic_DNA"/>
</dbReference>
<protein>
    <submittedName>
        <fullName evidence="2">Uncharacterized protein</fullName>
    </submittedName>
</protein>
<keyword evidence="3" id="KW-1185">Reference proteome</keyword>
<dbReference type="Proteomes" id="UP000276133">
    <property type="component" value="Unassembled WGS sequence"/>
</dbReference>
<evidence type="ECO:0000256" key="1">
    <source>
        <dbReference type="SAM" id="Phobius"/>
    </source>
</evidence>
<keyword evidence="1" id="KW-0472">Membrane</keyword>
<comment type="caution">
    <text evidence="2">The sequence shown here is derived from an EMBL/GenBank/DDBJ whole genome shotgun (WGS) entry which is preliminary data.</text>
</comment>
<keyword evidence="1" id="KW-0812">Transmembrane</keyword>
<dbReference type="AlphaFoldDB" id="A0A3M7TBZ3"/>
<sequence>MASENKFFKDPIDFLVIQTKIISGNLNFCHLIPSVQLKDFALNYFKKLNPSFSSHKCSKKVTKESNTLTSSISILILSSTEKFMMKSPYFFAILCKSYLRKFTLIIVKFCKSRKSTQNETAFLDMTQGKKIKKKYKYILECFRPRVFRIEVAGVRLEETWYQSGHVNFVAIFVISVIVVSVKKEPNDEKRNTTTNQNNNNKY</sequence>
<reference evidence="2 3" key="1">
    <citation type="journal article" date="2018" name="Sci. Rep.">
        <title>Genomic signatures of local adaptation to the degree of environmental predictability in rotifers.</title>
        <authorList>
            <person name="Franch-Gras L."/>
            <person name="Hahn C."/>
            <person name="Garcia-Roger E.M."/>
            <person name="Carmona M.J."/>
            <person name="Serra M."/>
            <person name="Gomez A."/>
        </authorList>
    </citation>
    <scope>NUCLEOTIDE SEQUENCE [LARGE SCALE GENOMIC DNA]</scope>
    <source>
        <strain evidence="2">HYR1</strain>
    </source>
</reference>
<organism evidence="2 3">
    <name type="scientific">Brachionus plicatilis</name>
    <name type="common">Marine rotifer</name>
    <name type="synonym">Brachionus muelleri</name>
    <dbReference type="NCBI Taxonomy" id="10195"/>
    <lineage>
        <taxon>Eukaryota</taxon>
        <taxon>Metazoa</taxon>
        <taxon>Spiralia</taxon>
        <taxon>Gnathifera</taxon>
        <taxon>Rotifera</taxon>
        <taxon>Eurotatoria</taxon>
        <taxon>Monogononta</taxon>
        <taxon>Pseudotrocha</taxon>
        <taxon>Ploima</taxon>
        <taxon>Brachionidae</taxon>
        <taxon>Brachionus</taxon>
    </lineage>
</organism>
<gene>
    <name evidence="2" type="ORF">BpHYR1_046874</name>
</gene>